<evidence type="ECO:0000256" key="2">
    <source>
        <dbReference type="ARBA" id="ARBA00022630"/>
    </source>
</evidence>
<name>A0ABT7NAR3_9BURK</name>
<comment type="caution">
    <text evidence="5">The sequence shown here is derived from an EMBL/GenBank/DDBJ whole genome shotgun (WGS) entry which is preliminary data.</text>
</comment>
<dbReference type="InterPro" id="IPR036188">
    <property type="entry name" value="FAD/NAD-bd_sf"/>
</dbReference>
<organism evidence="5 6">
    <name type="scientific">Variovorax dokdonensis</name>
    <dbReference type="NCBI Taxonomy" id="344883"/>
    <lineage>
        <taxon>Bacteria</taxon>
        <taxon>Pseudomonadati</taxon>
        <taxon>Pseudomonadota</taxon>
        <taxon>Betaproteobacteria</taxon>
        <taxon>Burkholderiales</taxon>
        <taxon>Comamonadaceae</taxon>
        <taxon>Variovorax</taxon>
    </lineage>
</organism>
<evidence type="ECO:0000313" key="6">
    <source>
        <dbReference type="Proteomes" id="UP001174908"/>
    </source>
</evidence>
<keyword evidence="2" id="KW-0285">Flavoprotein</keyword>
<dbReference type="PANTHER" id="PTHR43004:SF19">
    <property type="entry name" value="BINDING MONOOXYGENASE, PUTATIVE (JCVI)-RELATED"/>
    <property type="match status" value="1"/>
</dbReference>
<proteinExistence type="predicted"/>
<evidence type="ECO:0000256" key="1">
    <source>
        <dbReference type="ARBA" id="ARBA00001974"/>
    </source>
</evidence>
<keyword evidence="5" id="KW-0503">Monooxygenase</keyword>
<protein>
    <submittedName>
        <fullName evidence="5">FAD-dependent monooxygenase</fullName>
    </submittedName>
</protein>
<dbReference type="InterPro" id="IPR050641">
    <property type="entry name" value="RIFMO-like"/>
</dbReference>
<evidence type="ECO:0000259" key="4">
    <source>
        <dbReference type="Pfam" id="PF01494"/>
    </source>
</evidence>
<dbReference type="SUPFAM" id="SSF51905">
    <property type="entry name" value="FAD/NAD(P)-binding domain"/>
    <property type="match status" value="1"/>
</dbReference>
<sequence length="559" mass="61056">MKASTDVRPVIVLGAGPVGLGAALELARCGIRSILIERNDRTSWHPKTRNFNTRTMEIARGWGREIYDELRKLDLPPEWKSPIRFSGTITGPETGHIVSNGFMGAGPLLSPVNSVLSSQDMLEPVMLREIRRSGMVDVRFNHEMLQFVRGNEEGADEVEIRVRDGTTGEESTVLGSAMIAADGAASSMRTILGRTLEGTLKINHFMNCYFRADVEKYARERPGILLFVANEKAQGVLQPLDSRGRWLCQITVPESEWSTETFTKERAAQWIRDAVGVADLPIEIVSVGKWQMNAVVCDQLQVGRILLMGDAAHMFPPTGGLGVNTGLQGMHNAVWKLALFLRGKAGRGLLETYTTERKPVSQWVAEQSYHNARQVAQIGLISRGQAQPTLSTQEVLKETRRYGNQLGLELGAIYASPAVVSDGTSAPEVQDPYTDYAPTGRPGHRAPHVWLRKGDDTLSTLDLVGPEFTLICGAEGAAWCTVVDRLRQRFGLDMGCQCIGASGGYQDVEGTFEQRYGLQSSGAVLVRPDGWVAWRAQAWNEGGKDALAAALGAVLAVEA</sequence>
<dbReference type="PRINTS" id="PR00420">
    <property type="entry name" value="RNGMNOXGNASE"/>
</dbReference>
<dbReference type="Gene3D" id="3.40.30.120">
    <property type="match status" value="1"/>
</dbReference>
<keyword evidence="3" id="KW-0274">FAD</keyword>
<evidence type="ECO:0000313" key="5">
    <source>
        <dbReference type="EMBL" id="MDM0045024.1"/>
    </source>
</evidence>
<comment type="cofactor">
    <cofactor evidence="1">
        <name>FAD</name>
        <dbReference type="ChEBI" id="CHEBI:57692"/>
    </cofactor>
</comment>
<dbReference type="Proteomes" id="UP001174908">
    <property type="component" value="Unassembled WGS sequence"/>
</dbReference>
<dbReference type="EMBL" id="JASZYV010000002">
    <property type="protein sequence ID" value="MDM0045024.1"/>
    <property type="molecule type" value="Genomic_DNA"/>
</dbReference>
<dbReference type="Gene3D" id="3.50.50.60">
    <property type="entry name" value="FAD/NAD(P)-binding domain"/>
    <property type="match status" value="1"/>
</dbReference>
<dbReference type="Pfam" id="PF21274">
    <property type="entry name" value="Rng_hyd_C"/>
    <property type="match status" value="1"/>
</dbReference>
<gene>
    <name evidence="5" type="ORF">QTH91_11075</name>
</gene>
<dbReference type="GO" id="GO:0004497">
    <property type="term" value="F:monooxygenase activity"/>
    <property type="evidence" value="ECO:0007669"/>
    <property type="project" value="UniProtKB-KW"/>
</dbReference>
<dbReference type="InterPro" id="IPR002938">
    <property type="entry name" value="FAD-bd"/>
</dbReference>
<keyword evidence="5" id="KW-0560">Oxidoreductase</keyword>
<feature type="domain" description="FAD-binding" evidence="4">
    <location>
        <begin position="9"/>
        <end position="367"/>
    </location>
</feature>
<dbReference type="Gene3D" id="3.30.9.10">
    <property type="entry name" value="D-Amino Acid Oxidase, subunit A, domain 2"/>
    <property type="match status" value="1"/>
</dbReference>
<dbReference type="PANTHER" id="PTHR43004">
    <property type="entry name" value="TRK SYSTEM POTASSIUM UPTAKE PROTEIN"/>
    <property type="match status" value="1"/>
</dbReference>
<evidence type="ECO:0000256" key="3">
    <source>
        <dbReference type="ARBA" id="ARBA00022827"/>
    </source>
</evidence>
<dbReference type="RefSeq" id="WP_286660130.1">
    <property type="nucleotide sequence ID" value="NZ_JASZYV010000002.1"/>
</dbReference>
<dbReference type="Pfam" id="PF01494">
    <property type="entry name" value="FAD_binding_3"/>
    <property type="match status" value="1"/>
</dbReference>
<accession>A0ABT7NAR3</accession>
<keyword evidence="6" id="KW-1185">Reference proteome</keyword>
<reference evidence="5" key="1">
    <citation type="submission" date="2023-06" db="EMBL/GenBank/DDBJ databases">
        <authorList>
            <person name="Jiang Y."/>
            <person name="Liu Q."/>
        </authorList>
    </citation>
    <scope>NUCLEOTIDE SEQUENCE</scope>
    <source>
        <strain evidence="5">CGMCC 1.12089</strain>
    </source>
</reference>